<comment type="caution">
    <text evidence="1">The sequence shown here is derived from an EMBL/GenBank/DDBJ whole genome shotgun (WGS) entry which is preliminary data.</text>
</comment>
<proteinExistence type="predicted"/>
<accession>A0ABP0G4M1</accession>
<gene>
    <name evidence="1" type="ORF">CVLEPA_LOCUS18699</name>
</gene>
<protein>
    <submittedName>
        <fullName evidence="1">Uncharacterized protein</fullName>
    </submittedName>
</protein>
<reference evidence="1 2" key="1">
    <citation type="submission" date="2024-02" db="EMBL/GenBank/DDBJ databases">
        <authorList>
            <person name="Daric V."/>
            <person name="Darras S."/>
        </authorList>
    </citation>
    <scope>NUCLEOTIDE SEQUENCE [LARGE SCALE GENOMIC DNA]</scope>
</reference>
<organism evidence="1 2">
    <name type="scientific">Clavelina lepadiformis</name>
    <name type="common">Light-bulb sea squirt</name>
    <name type="synonym">Ascidia lepadiformis</name>
    <dbReference type="NCBI Taxonomy" id="159417"/>
    <lineage>
        <taxon>Eukaryota</taxon>
        <taxon>Metazoa</taxon>
        <taxon>Chordata</taxon>
        <taxon>Tunicata</taxon>
        <taxon>Ascidiacea</taxon>
        <taxon>Aplousobranchia</taxon>
        <taxon>Clavelinidae</taxon>
        <taxon>Clavelina</taxon>
    </lineage>
</organism>
<dbReference type="Proteomes" id="UP001642483">
    <property type="component" value="Unassembled WGS sequence"/>
</dbReference>
<dbReference type="EMBL" id="CAWYQH010000103">
    <property type="protein sequence ID" value="CAK8686780.1"/>
    <property type="molecule type" value="Genomic_DNA"/>
</dbReference>
<evidence type="ECO:0000313" key="1">
    <source>
        <dbReference type="EMBL" id="CAK8686780.1"/>
    </source>
</evidence>
<keyword evidence="2" id="KW-1185">Reference proteome</keyword>
<name>A0ABP0G4M1_CLALP</name>
<evidence type="ECO:0000313" key="2">
    <source>
        <dbReference type="Proteomes" id="UP001642483"/>
    </source>
</evidence>
<sequence length="60" mass="6814">MNMSEMTDFEMAEFVRSEEENGAEMNRIEEKGVGLRKSVVSIFPPSPIKWHQTQIILASG</sequence>